<dbReference type="GeneID" id="4387053"/>
<dbReference type="InParanoid" id="Q2HFA2"/>
<dbReference type="RefSeq" id="XP_001220323.1">
    <property type="nucleotide sequence ID" value="XM_001220322.1"/>
</dbReference>
<dbReference type="Proteomes" id="UP000001056">
    <property type="component" value="Unassembled WGS sequence"/>
</dbReference>
<accession>Q2HFA2</accession>
<organism evidence="1 2">
    <name type="scientific">Chaetomium globosum (strain ATCC 6205 / CBS 148.51 / DSM 1962 / NBRC 6347 / NRRL 1970)</name>
    <name type="common">Soil fungus</name>
    <dbReference type="NCBI Taxonomy" id="306901"/>
    <lineage>
        <taxon>Eukaryota</taxon>
        <taxon>Fungi</taxon>
        <taxon>Dikarya</taxon>
        <taxon>Ascomycota</taxon>
        <taxon>Pezizomycotina</taxon>
        <taxon>Sordariomycetes</taxon>
        <taxon>Sordariomycetidae</taxon>
        <taxon>Sordariales</taxon>
        <taxon>Chaetomiaceae</taxon>
        <taxon>Chaetomium</taxon>
    </lineage>
</organism>
<sequence length="65" mass="7205">MWACVEELTALAGDITVRLSVGVFPGSCILTNCMLRREGYGVRDLLMLSLTIRNLEGLDISEFEL</sequence>
<gene>
    <name evidence="1" type="ORF">CHGG_01102</name>
</gene>
<name>Q2HFA2_CHAGB</name>
<dbReference type="HOGENOM" id="CLU_2849500_0_0_1"/>
<evidence type="ECO:0000313" key="1">
    <source>
        <dbReference type="EMBL" id="EAQ92867.1"/>
    </source>
</evidence>
<reference evidence="2" key="1">
    <citation type="journal article" date="2015" name="Genome Announc.">
        <title>Draft genome sequence of the cellulolytic fungus Chaetomium globosum.</title>
        <authorList>
            <person name="Cuomo C.A."/>
            <person name="Untereiner W.A."/>
            <person name="Ma L.-J."/>
            <person name="Grabherr M."/>
            <person name="Birren B.W."/>
        </authorList>
    </citation>
    <scope>NUCLEOTIDE SEQUENCE [LARGE SCALE GENOMIC DNA]</scope>
    <source>
        <strain evidence="2">ATCC 6205 / CBS 148.51 / DSM 1962 / NBRC 6347 / NRRL 1970</strain>
    </source>
</reference>
<dbReference type="VEuPathDB" id="FungiDB:CHGG_01102"/>
<evidence type="ECO:0000313" key="2">
    <source>
        <dbReference type="Proteomes" id="UP000001056"/>
    </source>
</evidence>
<protein>
    <submittedName>
        <fullName evidence="1">Uncharacterized protein</fullName>
    </submittedName>
</protein>
<dbReference type="AlphaFoldDB" id="Q2HFA2"/>
<dbReference type="EMBL" id="CH408029">
    <property type="protein sequence ID" value="EAQ92867.1"/>
    <property type="molecule type" value="Genomic_DNA"/>
</dbReference>
<proteinExistence type="predicted"/>
<keyword evidence="2" id="KW-1185">Reference proteome</keyword>